<dbReference type="EMBL" id="JAERUA010000004">
    <property type="protein sequence ID" value="KAI1901046.1"/>
    <property type="molecule type" value="Genomic_DNA"/>
</dbReference>
<evidence type="ECO:0000313" key="2">
    <source>
        <dbReference type="EMBL" id="KAI1901046.1"/>
    </source>
</evidence>
<evidence type="ECO:0008006" key="4">
    <source>
        <dbReference type="Google" id="ProtNLM"/>
    </source>
</evidence>
<dbReference type="SMART" id="SM00368">
    <property type="entry name" value="LRR_RI"/>
    <property type="match status" value="8"/>
</dbReference>
<dbReference type="InterPro" id="IPR052394">
    <property type="entry name" value="LRR-containing"/>
</dbReference>
<dbReference type="AlphaFoldDB" id="A0A8T3DYM6"/>
<protein>
    <recommendedName>
        <fullName evidence="4">Leucine-rich repeat-containing protein 74B</fullName>
    </recommendedName>
</protein>
<accession>A0A8T3DYM6</accession>
<reference evidence="2" key="1">
    <citation type="submission" date="2021-01" db="EMBL/GenBank/DDBJ databases">
        <authorList>
            <person name="Zahm M."/>
            <person name="Roques C."/>
            <person name="Cabau C."/>
            <person name="Klopp C."/>
            <person name="Donnadieu C."/>
            <person name="Jouanno E."/>
            <person name="Lampietro C."/>
            <person name="Louis A."/>
            <person name="Herpin A."/>
            <person name="Echchiki A."/>
            <person name="Berthelot C."/>
            <person name="Parey E."/>
            <person name="Roest-Crollius H."/>
            <person name="Braasch I."/>
            <person name="Postlethwait J."/>
            <person name="Bobe J."/>
            <person name="Montfort J."/>
            <person name="Bouchez O."/>
            <person name="Begum T."/>
            <person name="Mejri S."/>
            <person name="Adams A."/>
            <person name="Chen W.-J."/>
            <person name="Guiguen Y."/>
        </authorList>
    </citation>
    <scope>NUCLEOTIDE SEQUENCE</scope>
    <source>
        <tissue evidence="2">Blood</tissue>
    </source>
</reference>
<proteinExistence type="predicted"/>
<dbReference type="OrthoDB" id="76105at2759"/>
<name>A0A8T3DYM6_9TELE</name>
<feature type="compositionally biased region" description="Polar residues" evidence="1">
    <location>
        <begin position="55"/>
        <end position="78"/>
    </location>
</feature>
<evidence type="ECO:0000256" key="1">
    <source>
        <dbReference type="SAM" id="MobiDB-lite"/>
    </source>
</evidence>
<evidence type="ECO:0000313" key="3">
    <source>
        <dbReference type="Proteomes" id="UP000829720"/>
    </source>
</evidence>
<feature type="compositionally biased region" description="Acidic residues" evidence="1">
    <location>
        <begin position="20"/>
        <end position="30"/>
    </location>
</feature>
<keyword evidence="3" id="KW-1185">Reference proteome</keyword>
<sequence length="466" mass="50509">MVVSKKLAKESQLPSVLEDNAAEMESELLAESEQLGGIGSRPPSRPRKPFSRGSVDSQTVTRLNSDARSPAGQETTDQGSEEGADGPSFADPREDAEAMQTASDQDYDTDLELEDEKVPYDPTGETCYRSACKVFGVVPVTYFTRNMHSSELHMMHHGLGPQGTKALAVPLVTNTSILKLNLRDNRMEGPGGAAMAEMLKENCYITEIDLSENRLGVDGAEAISFMLLENSTLVSINLSGNDFCDHAARHLAYALTHNQKVESLDLSYNIMGDVAGELLGAAIAENTALRDLNLSWNCIRGNGAVALAKGLGVNIFLRKVDLSYNGLGKEGAKALGETLVVNNVLEELNLGINRIPPDGADSFAVGLKQNKTLRILSMARNPMQTAGCFGLLKAIQENPESAVEFLDFSDIPVNQEFTDLYDEVKEIYPNLQVQHGGFIGKNKKPKVKDASEAKEGAELTEKKDNQ</sequence>
<dbReference type="InterPro" id="IPR001611">
    <property type="entry name" value="Leu-rich_rpt"/>
</dbReference>
<feature type="compositionally biased region" description="Basic and acidic residues" evidence="1">
    <location>
        <begin position="447"/>
        <end position="466"/>
    </location>
</feature>
<comment type="caution">
    <text evidence="2">The sequence shown here is derived from an EMBL/GenBank/DDBJ whole genome shotgun (WGS) entry which is preliminary data.</text>
</comment>
<feature type="region of interest" description="Disordered" evidence="1">
    <location>
        <begin position="442"/>
        <end position="466"/>
    </location>
</feature>
<dbReference type="PANTHER" id="PTHR24114:SF37">
    <property type="entry name" value="LEUCINE-RICH REPEAT-CONTAINING PROTEIN 74B"/>
    <property type="match status" value="1"/>
</dbReference>
<dbReference type="PANTHER" id="PTHR24114">
    <property type="entry name" value="LEUCINE RICH REPEAT FAMILY PROTEIN"/>
    <property type="match status" value="1"/>
</dbReference>
<organism evidence="2 3">
    <name type="scientific">Albula goreensis</name>
    <dbReference type="NCBI Taxonomy" id="1534307"/>
    <lineage>
        <taxon>Eukaryota</taxon>
        <taxon>Metazoa</taxon>
        <taxon>Chordata</taxon>
        <taxon>Craniata</taxon>
        <taxon>Vertebrata</taxon>
        <taxon>Euteleostomi</taxon>
        <taxon>Actinopterygii</taxon>
        <taxon>Neopterygii</taxon>
        <taxon>Teleostei</taxon>
        <taxon>Albuliformes</taxon>
        <taxon>Albulidae</taxon>
        <taxon>Albula</taxon>
    </lineage>
</organism>
<gene>
    <name evidence="2" type="ORF">AGOR_G00056110</name>
</gene>
<dbReference type="Gene3D" id="3.80.10.10">
    <property type="entry name" value="Ribonuclease Inhibitor"/>
    <property type="match status" value="1"/>
</dbReference>
<dbReference type="SUPFAM" id="SSF52047">
    <property type="entry name" value="RNI-like"/>
    <property type="match status" value="1"/>
</dbReference>
<dbReference type="Proteomes" id="UP000829720">
    <property type="component" value="Unassembled WGS sequence"/>
</dbReference>
<feature type="region of interest" description="Disordered" evidence="1">
    <location>
        <begin position="1"/>
        <end position="110"/>
    </location>
</feature>
<dbReference type="InterPro" id="IPR032675">
    <property type="entry name" value="LRR_dom_sf"/>
</dbReference>
<dbReference type="Pfam" id="PF13516">
    <property type="entry name" value="LRR_6"/>
    <property type="match status" value="5"/>
</dbReference>